<dbReference type="InterPro" id="IPR011641">
    <property type="entry name" value="Tyr-kin_ephrin_A/B_rcpt-like"/>
</dbReference>
<sequence>MDRYHCHSLTSACPRFCNLSCNRNQKCVLTDSNLAVCIATECGPFNETIEGKTNEKGTHFGTTYVIPCNTGFFGYQEFVCATNGKWESTHGDCQCWYGTYLNENGTECIECSAGKYLPSVGQIGNESCIDCPAGRYSQSPGFKICKECPIGYYQSKVGQTECFACEAGTYISSRGAESCKKCLPGTYSGSHADSCRPCRPGSYNYKYGAPSCTLCPIRSYQDKYGSTLCKLCLTANVTGSATC</sequence>
<dbReference type="GeneID" id="111124825"/>
<evidence type="ECO:0000259" key="1">
    <source>
        <dbReference type="Pfam" id="PF07699"/>
    </source>
</evidence>
<protein>
    <submittedName>
        <fullName evidence="3">Signal peptide, CUB and EGF-like domain-containing protein 3</fullName>
    </submittedName>
</protein>
<dbReference type="RefSeq" id="XP_022323742.1">
    <property type="nucleotide sequence ID" value="XM_022468034.1"/>
</dbReference>
<organism evidence="2 3">
    <name type="scientific">Crassostrea virginica</name>
    <name type="common">Eastern oyster</name>
    <dbReference type="NCBI Taxonomy" id="6565"/>
    <lineage>
        <taxon>Eukaryota</taxon>
        <taxon>Metazoa</taxon>
        <taxon>Spiralia</taxon>
        <taxon>Lophotrochozoa</taxon>
        <taxon>Mollusca</taxon>
        <taxon>Bivalvia</taxon>
        <taxon>Autobranchia</taxon>
        <taxon>Pteriomorphia</taxon>
        <taxon>Ostreida</taxon>
        <taxon>Ostreoidea</taxon>
        <taxon>Ostreidae</taxon>
        <taxon>Crassostrea</taxon>
    </lineage>
</organism>
<dbReference type="SMART" id="SM01411">
    <property type="entry name" value="Ephrin_rec_like"/>
    <property type="match status" value="3"/>
</dbReference>
<dbReference type="Gene3D" id="2.10.50.10">
    <property type="entry name" value="Tumor Necrosis Factor Receptor, subunit A, domain 2"/>
    <property type="match status" value="3"/>
</dbReference>
<dbReference type="KEGG" id="cvn:111124825"/>
<evidence type="ECO:0000313" key="3">
    <source>
        <dbReference type="RefSeq" id="XP_022323742.1"/>
    </source>
</evidence>
<dbReference type="PANTHER" id="PTHR46967">
    <property type="entry name" value="INSULIN-LIKE GROWTH FACTOR BINDING PROTEIN,N-TERMINAL"/>
    <property type="match status" value="1"/>
</dbReference>
<dbReference type="AlphaFoldDB" id="A0A8B8D6I6"/>
<dbReference type="PANTHER" id="PTHR46967:SF2">
    <property type="entry name" value="SUSHI, VON WILLEBRAND FACTOR TYPE A, EGF AND PENTRAXIN DOMAIN-CONTAINING PROTEIN 1-LIKE"/>
    <property type="match status" value="1"/>
</dbReference>
<dbReference type="SUPFAM" id="SSF57184">
    <property type="entry name" value="Growth factor receptor domain"/>
    <property type="match status" value="1"/>
</dbReference>
<proteinExistence type="predicted"/>
<accession>A0A8B8D6I6</accession>
<feature type="domain" description="Tyrosine-protein kinase ephrin type A/B receptor-like" evidence="1">
    <location>
        <begin position="185"/>
        <end position="232"/>
    </location>
</feature>
<evidence type="ECO:0000313" key="2">
    <source>
        <dbReference type="Proteomes" id="UP000694844"/>
    </source>
</evidence>
<dbReference type="InterPro" id="IPR009030">
    <property type="entry name" value="Growth_fac_rcpt_cys_sf"/>
</dbReference>
<dbReference type="Pfam" id="PF07699">
    <property type="entry name" value="Ephrin_rec_like"/>
    <property type="match status" value="2"/>
</dbReference>
<name>A0A8B8D6I6_CRAVI</name>
<dbReference type="OrthoDB" id="439917at2759"/>
<gene>
    <name evidence="3" type="primary">LOC111124825</name>
</gene>
<dbReference type="Proteomes" id="UP000694844">
    <property type="component" value="Chromosome 3"/>
</dbReference>
<keyword evidence="2" id="KW-1185">Reference proteome</keyword>
<reference evidence="3" key="1">
    <citation type="submission" date="2025-08" db="UniProtKB">
        <authorList>
            <consortium name="RefSeq"/>
        </authorList>
    </citation>
    <scope>IDENTIFICATION</scope>
    <source>
        <tissue evidence="3">Whole sample</tissue>
    </source>
</reference>
<feature type="domain" description="Tyrosine-protein kinase ephrin type A/B receptor-like" evidence="1">
    <location>
        <begin position="98"/>
        <end position="141"/>
    </location>
</feature>